<feature type="domain" description="Dinitrogenase iron-molybdenum cofactor biosynthesis" evidence="1">
    <location>
        <begin position="9"/>
        <end position="96"/>
    </location>
</feature>
<dbReference type="Pfam" id="PF02579">
    <property type="entry name" value="Nitro_FeMo-Co"/>
    <property type="match status" value="1"/>
</dbReference>
<dbReference type="InterPro" id="IPR003731">
    <property type="entry name" value="Di-Nase_FeMo-co_biosynth"/>
</dbReference>
<dbReference type="InterPro" id="IPR036105">
    <property type="entry name" value="DiNase_FeMo-co_biosyn_sf"/>
</dbReference>
<dbReference type="Proteomes" id="UP000198625">
    <property type="component" value="Unassembled WGS sequence"/>
</dbReference>
<evidence type="ECO:0000313" key="2">
    <source>
        <dbReference type="EMBL" id="SDY55729.1"/>
    </source>
</evidence>
<accession>A0A1H3KUS4</accession>
<gene>
    <name evidence="2" type="ORF">SAMN05660462_00321</name>
</gene>
<dbReference type="PANTHER" id="PTHR42983:SF1">
    <property type="entry name" value="IRON-MOLYBDENUM PROTEIN"/>
    <property type="match status" value="1"/>
</dbReference>
<dbReference type="EMBL" id="FNQE01000002">
    <property type="protein sequence ID" value="SDY55729.1"/>
    <property type="molecule type" value="Genomic_DNA"/>
</dbReference>
<dbReference type="CDD" id="cd00851">
    <property type="entry name" value="MTH1175"/>
    <property type="match status" value="1"/>
</dbReference>
<organism evidence="2 3">
    <name type="scientific">Proteiniborus ethanoligenes</name>
    <dbReference type="NCBI Taxonomy" id="415015"/>
    <lineage>
        <taxon>Bacteria</taxon>
        <taxon>Bacillati</taxon>
        <taxon>Bacillota</taxon>
        <taxon>Clostridia</taxon>
        <taxon>Eubacteriales</taxon>
        <taxon>Proteiniborus</taxon>
    </lineage>
</organism>
<name>A0A1H3KUS4_9FIRM</name>
<dbReference type="InterPro" id="IPR033913">
    <property type="entry name" value="MTH1175_dom"/>
</dbReference>
<evidence type="ECO:0000259" key="1">
    <source>
        <dbReference type="Pfam" id="PF02579"/>
    </source>
</evidence>
<dbReference type="SUPFAM" id="SSF53146">
    <property type="entry name" value="Nitrogenase accessory factor-like"/>
    <property type="match status" value="1"/>
</dbReference>
<dbReference type="AlphaFoldDB" id="A0A1H3KUS4"/>
<sequence>MKIAVASEGEMVTGHFGHCEAFNIFNVENGKILEVKAISNPGHKPGFLPNFLNDLGVNVIISGGMGAGAVQIFNEKGIQVITGVMGNAKEVVEAFLQGRLKSTGSICNEHEHHGECGE</sequence>
<protein>
    <submittedName>
        <fullName evidence="2">Predicted Fe-Mo cluster-binding protein, NifX family</fullName>
    </submittedName>
</protein>
<evidence type="ECO:0000313" key="3">
    <source>
        <dbReference type="Proteomes" id="UP000198625"/>
    </source>
</evidence>
<reference evidence="2 3" key="1">
    <citation type="submission" date="2016-10" db="EMBL/GenBank/DDBJ databases">
        <authorList>
            <person name="de Groot N.N."/>
        </authorList>
    </citation>
    <scope>NUCLEOTIDE SEQUENCE [LARGE SCALE GENOMIC DNA]</scope>
    <source>
        <strain evidence="2 3">DSM 21650</strain>
    </source>
</reference>
<dbReference type="Gene3D" id="3.30.420.130">
    <property type="entry name" value="Dinitrogenase iron-molybdenum cofactor biosynthesis domain"/>
    <property type="match status" value="1"/>
</dbReference>
<keyword evidence="3" id="KW-1185">Reference proteome</keyword>
<proteinExistence type="predicted"/>
<dbReference type="PANTHER" id="PTHR42983">
    <property type="entry name" value="DINITROGENASE IRON-MOLYBDENUM COFACTOR PROTEIN-RELATED"/>
    <property type="match status" value="1"/>
</dbReference>
<dbReference type="STRING" id="415015.SAMN05660462_00321"/>